<dbReference type="InterPro" id="IPR018979">
    <property type="entry name" value="FERM_N"/>
</dbReference>
<sequence>MSLASVTLVSALQVRGEALSEEELWSLLSLAAERLLEDLHNDSSDYVVCPWSVLLSATGSLSFQDHVSHIEAAPFKAPELLQGQSEDEQLDTSQPLQLHEPLHSILLTMCEDQPSRRRPLQSVLEACQVHQEEAAVYPAPARLHITRLVGLVLGTISETKKGKSYLALRDLCVVLLSGQCLEVKCDIESTAGAVFNAVMSFINLGEVTYFGLAYLKGKEFFFLDNETRLCKIAPEGWREQLLKTSMDTFTLFLRIKFFVSHCGLLQDSLTRHQFYLQLRKDILEERLYCNDETLLQLGVLALQAEFGNYPKEPTESKTYFRVEDYIPASLIEKMTAVQVQVEVSEMHRLCSAPWGEDAELEFLKITQKLPEYGVLVHQVFPEKKKPEEELALGICAKGVIVYEVKNNSRIATLRFQWRETGKISTYRKKFSVTSSVTGKKHTFVTDSAKTCKYLLGLCSAQHGFNAQMESGQILHLSADQHKFVQMSNLSPAHQAQAKPLTWIHRLSCSENQLFVPSLQDTMGGLLSASLENFNLETNKVTGSEGIRDRHCPGQEQLNSTDLIQKSMTCDPLSAMAFQNMNTGFQNNRRKSVIAEPGQEIVHVTLKRDRHRGFGFVINEGEDRGQANPGIFISSIIPGGPAEKAKTIKPGVCGNKPCEEKNSTANSGIFSTNNLSNRHLGNSSSHTQDQDRTIGELKVAQLQSSMPQLSPLPLKGAGPSCPPLPSETNAGEIYFVELVKEDGTLGFSVTGGINTSVLYGGIYVKSIIPGGPAAREGQILQGDRLLQVDGVSLCGLTHKQAVQYLKGPGQVVRLVLERRGPRTAQQCPSTNDRMGDEQAAVSLVTALPGRPVSCVSVTDGLKFEVKLKKNINGLGFSFVQMERENCNHLKNDLVRIKRLFPGQPAEEHGAIAVGDIILAVNGKSTEGLVFQEVLHLLRGAPQEVTLLLCRPPPGVLPEMEQGWQVLQNKVNLEKVKLSSQKFLHSANEYLFQKPSESESDHNVWNACAALKRDSWNSDDEESAGTSKTDSPEPPDTQDIVSEGELTELAQIRPLIFNFNERSAIETCLKVLEKKVAENGTTQEFMDLELKNLPGEFNSGNEPLNREKNRYRDILPYDSTRVPLGESMDYINASYIRIVNHGEEYFYIATQGPLPNTTDDFWQMVLENNSDVIAMITRDMEDGVIKCCNYWPISLKKPLELTHLRIFLEKYQIFKYFIIRVFQIVKKSTGISHSVKHLQFTKWPDHGTPASADYFIKFVRYVRKSHRTGPIVVHCSAGVGRTGVFICVDVVFCAIEKNFSVSM</sequence>
<dbReference type="GO" id="GO:0005634">
    <property type="term" value="C:nucleus"/>
    <property type="evidence" value="ECO:0007669"/>
    <property type="project" value="UniProtKB-SubCell"/>
</dbReference>
<dbReference type="Gene3D" id="1.20.80.10">
    <property type="match status" value="1"/>
</dbReference>
<dbReference type="InterPro" id="IPR000387">
    <property type="entry name" value="Tyr_Pase_dom"/>
</dbReference>
<dbReference type="Pfam" id="PF00373">
    <property type="entry name" value="FERM_M"/>
    <property type="match status" value="1"/>
</dbReference>
<comment type="caution">
    <text evidence="14">The sequence shown here is derived from an EMBL/GenBank/DDBJ whole genome shotgun (WGS) entry which is preliminary data.</text>
</comment>
<dbReference type="CDD" id="cd14473">
    <property type="entry name" value="FERM_B-lobe"/>
    <property type="match status" value="1"/>
</dbReference>
<feature type="compositionally biased region" description="Polar residues" evidence="8">
    <location>
        <begin position="668"/>
        <end position="686"/>
    </location>
</feature>
<dbReference type="EMBL" id="JAATJV010397436">
    <property type="protein sequence ID" value="MBZ3885016.1"/>
    <property type="molecule type" value="Genomic_DNA"/>
</dbReference>
<feature type="domain" description="FERM" evidence="11">
    <location>
        <begin position="169"/>
        <end position="469"/>
    </location>
</feature>
<dbReference type="InterPro" id="IPR001478">
    <property type="entry name" value="PDZ"/>
</dbReference>
<evidence type="ECO:0000256" key="8">
    <source>
        <dbReference type="SAM" id="MobiDB-lite"/>
    </source>
</evidence>
<dbReference type="SMART" id="SM00750">
    <property type="entry name" value="KIND"/>
    <property type="match status" value="1"/>
</dbReference>
<feature type="domain" description="PDZ" evidence="12">
    <location>
        <begin position="734"/>
        <end position="819"/>
    </location>
</feature>
<dbReference type="PRINTS" id="PR00700">
    <property type="entry name" value="PRTYPHPHTASE"/>
</dbReference>
<dbReference type="GO" id="GO:0004725">
    <property type="term" value="F:protein tyrosine phosphatase activity"/>
    <property type="evidence" value="ECO:0007669"/>
    <property type="project" value="InterPro"/>
</dbReference>
<dbReference type="Pfam" id="PF00102">
    <property type="entry name" value="Y_phosphatase"/>
    <property type="match status" value="1"/>
</dbReference>
<dbReference type="PANTHER" id="PTHR46900:SF4">
    <property type="entry name" value="FERM AND PDZ DOMAIN CONTAINING 2"/>
    <property type="match status" value="1"/>
</dbReference>
<dbReference type="Pfam" id="PF09379">
    <property type="entry name" value="FERM_N"/>
    <property type="match status" value="1"/>
</dbReference>
<dbReference type="SUPFAM" id="SSF50729">
    <property type="entry name" value="PH domain-like"/>
    <property type="match status" value="1"/>
</dbReference>
<feature type="region of interest" description="Disordered" evidence="8">
    <location>
        <begin position="668"/>
        <end position="691"/>
    </location>
</feature>
<dbReference type="Gene3D" id="1.10.510.10">
    <property type="entry name" value="Transferase(Phosphotransferase) domain 1"/>
    <property type="match status" value="1"/>
</dbReference>
<evidence type="ECO:0000256" key="4">
    <source>
        <dbReference type="ARBA" id="ARBA00022490"/>
    </source>
</evidence>
<keyword evidence="4" id="KW-0963">Cytoplasm</keyword>
<dbReference type="CDD" id="cd06695">
    <property type="entry name" value="PDZ3_PTPN13_FRMPD2-like"/>
    <property type="match status" value="1"/>
</dbReference>
<feature type="domain" description="PDZ" evidence="12">
    <location>
        <begin position="602"/>
        <end position="650"/>
    </location>
</feature>
<proteinExistence type="inferred from homology"/>
<dbReference type="InterPro" id="IPR000299">
    <property type="entry name" value="FERM_domain"/>
</dbReference>
<dbReference type="InterPro" id="IPR019749">
    <property type="entry name" value="Band_41_domain"/>
</dbReference>
<dbReference type="Gene3D" id="3.10.20.90">
    <property type="entry name" value="Phosphatidylinositol 3-kinase Catalytic Subunit, Chain A, domain 1"/>
    <property type="match status" value="1"/>
</dbReference>
<dbReference type="SUPFAM" id="SSF50156">
    <property type="entry name" value="PDZ domain-like"/>
    <property type="match status" value="3"/>
</dbReference>
<keyword evidence="7" id="KW-0539">Nucleus</keyword>
<protein>
    <submittedName>
        <fullName evidence="14">FERM and PDZ domain-containing protein 2</fullName>
    </submittedName>
</protein>
<dbReference type="PROSITE" id="PS50106">
    <property type="entry name" value="PDZ"/>
    <property type="match status" value="3"/>
</dbReference>
<evidence type="ECO:0000256" key="2">
    <source>
        <dbReference type="ARBA" id="ARBA00004245"/>
    </source>
</evidence>
<dbReference type="CDD" id="cd06792">
    <property type="entry name" value="PDZ2-PTPN13_FRMPD2-like"/>
    <property type="match status" value="1"/>
</dbReference>
<dbReference type="Gene3D" id="2.30.42.10">
    <property type="match status" value="3"/>
</dbReference>
<evidence type="ECO:0000313" key="15">
    <source>
        <dbReference type="Proteomes" id="UP001166674"/>
    </source>
</evidence>
<dbReference type="InterPro" id="IPR016130">
    <property type="entry name" value="Tyr_Pase_AS"/>
</dbReference>
<dbReference type="InterPro" id="IPR035963">
    <property type="entry name" value="FERM_2"/>
</dbReference>
<evidence type="ECO:0000259" key="13">
    <source>
        <dbReference type="PROSITE" id="PS51377"/>
    </source>
</evidence>
<evidence type="ECO:0000259" key="11">
    <source>
        <dbReference type="PROSITE" id="PS50057"/>
    </source>
</evidence>
<feature type="domain" description="KIND" evidence="13">
    <location>
        <begin position="6"/>
        <end position="166"/>
    </location>
</feature>
<feature type="region of interest" description="Disordered" evidence="8">
    <location>
        <begin position="1013"/>
        <end position="1037"/>
    </location>
</feature>
<dbReference type="Gene3D" id="2.30.29.30">
    <property type="entry name" value="Pleckstrin-homology domain (PH domain)/Phosphotyrosine-binding domain (PTB)"/>
    <property type="match status" value="1"/>
</dbReference>
<dbReference type="InterPro" id="IPR014352">
    <property type="entry name" value="FERM/acyl-CoA-bd_prot_sf"/>
</dbReference>
<comment type="similarity">
    <text evidence="3">Belongs to the protein-tyrosine phosphatase family. Non-receptor class subfamily.</text>
</comment>
<dbReference type="SUPFAM" id="SSF52799">
    <property type="entry name" value="(Phosphotyrosine protein) phosphatases II"/>
    <property type="match status" value="1"/>
</dbReference>
<dbReference type="SUPFAM" id="SSF54236">
    <property type="entry name" value="Ubiquitin-like"/>
    <property type="match status" value="1"/>
</dbReference>
<dbReference type="Gene3D" id="3.90.190.10">
    <property type="entry name" value="Protein tyrosine phosphatase superfamily"/>
    <property type="match status" value="1"/>
</dbReference>
<dbReference type="GO" id="GO:0005856">
    <property type="term" value="C:cytoskeleton"/>
    <property type="evidence" value="ECO:0007669"/>
    <property type="project" value="UniProtKB-SubCell"/>
</dbReference>
<dbReference type="InterPro" id="IPR029021">
    <property type="entry name" value="Prot-tyrosine_phosphatase-like"/>
</dbReference>
<dbReference type="InterPro" id="IPR029071">
    <property type="entry name" value="Ubiquitin-like_domsf"/>
</dbReference>
<dbReference type="InterPro" id="IPR011019">
    <property type="entry name" value="KIND_dom"/>
</dbReference>
<dbReference type="Pfam" id="PF00595">
    <property type="entry name" value="PDZ"/>
    <property type="match status" value="3"/>
</dbReference>
<evidence type="ECO:0000256" key="7">
    <source>
        <dbReference type="ARBA" id="ARBA00023242"/>
    </source>
</evidence>
<dbReference type="InterPro" id="IPR000242">
    <property type="entry name" value="PTP_cat"/>
</dbReference>
<dbReference type="InterPro" id="IPR052074">
    <property type="entry name" value="NonRcpt_TyrProt_Phosphatase"/>
</dbReference>
<evidence type="ECO:0000259" key="10">
    <source>
        <dbReference type="PROSITE" id="PS50056"/>
    </source>
</evidence>
<dbReference type="PRINTS" id="PR00935">
    <property type="entry name" value="BAND41"/>
</dbReference>
<evidence type="ECO:0000313" key="14">
    <source>
        <dbReference type="EMBL" id="MBZ3885016.1"/>
    </source>
</evidence>
<dbReference type="SUPFAM" id="SSF47031">
    <property type="entry name" value="Second domain of FERM"/>
    <property type="match status" value="1"/>
</dbReference>
<evidence type="ECO:0000259" key="9">
    <source>
        <dbReference type="PROSITE" id="PS50055"/>
    </source>
</evidence>
<keyword evidence="15" id="KW-1185">Reference proteome</keyword>
<feature type="domain" description="Tyrosine-protein phosphatase" evidence="9">
    <location>
        <begin position="1079"/>
        <end position="1301"/>
    </location>
</feature>
<dbReference type="InterPro" id="IPR011993">
    <property type="entry name" value="PH-like_dom_sf"/>
</dbReference>
<dbReference type="InterPro" id="IPR003595">
    <property type="entry name" value="Tyr_Pase_cat"/>
</dbReference>
<dbReference type="PROSITE" id="PS50056">
    <property type="entry name" value="TYR_PHOSPHATASE_2"/>
    <property type="match status" value="1"/>
</dbReference>
<dbReference type="SMART" id="SM01196">
    <property type="entry name" value="FERM_C"/>
    <property type="match status" value="1"/>
</dbReference>
<keyword evidence="5" id="KW-0677">Repeat</keyword>
<organism evidence="14 15">
    <name type="scientific">Sciurus carolinensis</name>
    <name type="common">Eastern gray squirrel</name>
    <dbReference type="NCBI Taxonomy" id="30640"/>
    <lineage>
        <taxon>Eukaryota</taxon>
        <taxon>Metazoa</taxon>
        <taxon>Chordata</taxon>
        <taxon>Craniata</taxon>
        <taxon>Vertebrata</taxon>
        <taxon>Euteleostomi</taxon>
        <taxon>Mammalia</taxon>
        <taxon>Eutheria</taxon>
        <taxon>Euarchontoglires</taxon>
        <taxon>Glires</taxon>
        <taxon>Rodentia</taxon>
        <taxon>Sciuromorpha</taxon>
        <taxon>Sciuridae</taxon>
        <taxon>Sciurinae</taxon>
        <taxon>Sciurini</taxon>
        <taxon>Sciurus</taxon>
    </lineage>
</organism>
<dbReference type="PROSITE" id="PS51377">
    <property type="entry name" value="KIND"/>
    <property type="match status" value="1"/>
</dbReference>
<dbReference type="PROSITE" id="PS00383">
    <property type="entry name" value="TYR_PHOSPHATASE_1"/>
    <property type="match status" value="1"/>
</dbReference>
<reference evidence="14" key="1">
    <citation type="submission" date="2020-03" db="EMBL/GenBank/DDBJ databases">
        <title>Studies in the Genomics of Life Span.</title>
        <authorList>
            <person name="Glass D."/>
        </authorList>
    </citation>
    <scope>NUCLEOTIDE SEQUENCE</scope>
    <source>
        <strain evidence="14">SUZIE</strain>
        <tissue evidence="14">Muscle</tissue>
    </source>
</reference>
<dbReference type="InterPro" id="IPR036034">
    <property type="entry name" value="PDZ_sf"/>
</dbReference>
<dbReference type="CDD" id="cd13187">
    <property type="entry name" value="FERM_C_PTPH13"/>
    <property type="match status" value="1"/>
</dbReference>
<feature type="domain" description="PDZ" evidence="12">
    <location>
        <begin position="863"/>
        <end position="951"/>
    </location>
</feature>
<dbReference type="SMART" id="SM00404">
    <property type="entry name" value="PTPc_motif"/>
    <property type="match status" value="1"/>
</dbReference>
<accession>A0AA41T531</accession>
<dbReference type="Pfam" id="PF09380">
    <property type="entry name" value="FERM_C"/>
    <property type="match status" value="1"/>
</dbReference>
<dbReference type="Proteomes" id="UP001166674">
    <property type="component" value="Unassembled WGS sequence"/>
</dbReference>
<evidence type="ECO:0000256" key="3">
    <source>
        <dbReference type="ARBA" id="ARBA00009649"/>
    </source>
</evidence>
<name>A0AA41T531_SCICA</name>
<comment type="subcellular location">
    <subcellularLocation>
        <location evidence="2">Cytoplasm</location>
        <location evidence="2">Cytoskeleton</location>
    </subcellularLocation>
    <subcellularLocation>
        <location evidence="1">Nucleus</location>
    </subcellularLocation>
</comment>
<keyword evidence="6" id="KW-0206">Cytoskeleton</keyword>
<evidence type="ECO:0000259" key="12">
    <source>
        <dbReference type="PROSITE" id="PS50106"/>
    </source>
</evidence>
<evidence type="ECO:0000256" key="1">
    <source>
        <dbReference type="ARBA" id="ARBA00004123"/>
    </source>
</evidence>
<dbReference type="InterPro" id="IPR019748">
    <property type="entry name" value="FERM_central"/>
</dbReference>
<dbReference type="PROSITE" id="PS50057">
    <property type="entry name" value="FERM_3"/>
    <property type="match status" value="1"/>
</dbReference>
<evidence type="ECO:0000256" key="6">
    <source>
        <dbReference type="ARBA" id="ARBA00023212"/>
    </source>
</evidence>
<dbReference type="FunFam" id="2.30.42.10:FF:000084">
    <property type="entry name" value="Tyrosine-protein phosphatase non-receptor type 13"/>
    <property type="match status" value="1"/>
</dbReference>
<dbReference type="FunFam" id="2.30.29.30:FF:000107">
    <property type="entry name" value="Tyrosine-protein phosphatase non-receptor type 13"/>
    <property type="match status" value="1"/>
</dbReference>
<dbReference type="SMART" id="SM00228">
    <property type="entry name" value="PDZ"/>
    <property type="match status" value="3"/>
</dbReference>
<dbReference type="PROSITE" id="PS50055">
    <property type="entry name" value="TYR_PHOSPHATASE_PTP"/>
    <property type="match status" value="1"/>
</dbReference>
<gene>
    <name evidence="14" type="ORF">SUZIE_180835</name>
</gene>
<dbReference type="SMART" id="SM00194">
    <property type="entry name" value="PTPc"/>
    <property type="match status" value="1"/>
</dbReference>
<dbReference type="InterPro" id="IPR018980">
    <property type="entry name" value="FERM_PH-like_C"/>
</dbReference>
<dbReference type="PANTHER" id="PTHR46900">
    <property type="entry name" value="TYROSINE-PROTEIN PHOSPHATASE NON-RECEPTOR TYPE 13"/>
    <property type="match status" value="1"/>
</dbReference>
<feature type="domain" description="Tyrosine specific protein phosphatases" evidence="10">
    <location>
        <begin position="1251"/>
        <end position="1301"/>
    </location>
</feature>
<dbReference type="SMART" id="SM00295">
    <property type="entry name" value="B41"/>
    <property type="match status" value="1"/>
</dbReference>
<evidence type="ECO:0000256" key="5">
    <source>
        <dbReference type="ARBA" id="ARBA00022737"/>
    </source>
</evidence>